<gene>
    <name evidence="1" type="ORF">rCG_27307</name>
</gene>
<name>A6HP87_RAT</name>
<sequence length="39" mass="4124">MNIDNKGSASAQERKYHLTTTKYPGPAMVQSAVLAALGC</sequence>
<organism evidence="1 2">
    <name type="scientific">Rattus norvegicus</name>
    <name type="common">Rat</name>
    <dbReference type="NCBI Taxonomy" id="10116"/>
    <lineage>
        <taxon>Eukaryota</taxon>
        <taxon>Metazoa</taxon>
        <taxon>Chordata</taxon>
        <taxon>Craniata</taxon>
        <taxon>Vertebrata</taxon>
        <taxon>Euteleostomi</taxon>
        <taxon>Mammalia</taxon>
        <taxon>Eutheria</taxon>
        <taxon>Euarchontoglires</taxon>
        <taxon>Glires</taxon>
        <taxon>Rodentia</taxon>
        <taxon>Myomorpha</taxon>
        <taxon>Muroidea</taxon>
        <taxon>Muridae</taxon>
        <taxon>Murinae</taxon>
        <taxon>Rattus</taxon>
    </lineage>
</organism>
<dbReference type="Proteomes" id="UP000234681">
    <property type="component" value="Chromosome 3"/>
</dbReference>
<evidence type="ECO:0000313" key="2">
    <source>
        <dbReference type="Proteomes" id="UP000234681"/>
    </source>
</evidence>
<evidence type="ECO:0000313" key="1">
    <source>
        <dbReference type="EMBL" id="EDL79838.1"/>
    </source>
</evidence>
<proteinExistence type="predicted"/>
<protein>
    <submittedName>
        <fullName evidence="1">RCG27307</fullName>
    </submittedName>
</protein>
<dbReference type="EMBL" id="CH473949">
    <property type="protein sequence ID" value="EDL79838.1"/>
    <property type="molecule type" value="Genomic_DNA"/>
</dbReference>
<accession>A6HP87</accession>
<dbReference type="AlphaFoldDB" id="A6HP87"/>
<reference evidence="2" key="1">
    <citation type="submission" date="2005-09" db="EMBL/GenBank/DDBJ databases">
        <authorList>
            <person name="Mural R.J."/>
            <person name="Li P.W."/>
            <person name="Adams M.D."/>
            <person name="Amanatides P.G."/>
            <person name="Baden-Tillson H."/>
            <person name="Barnstead M."/>
            <person name="Chin S.H."/>
            <person name="Dew I."/>
            <person name="Evans C.A."/>
            <person name="Ferriera S."/>
            <person name="Flanigan M."/>
            <person name="Fosler C."/>
            <person name="Glodek A."/>
            <person name="Gu Z."/>
            <person name="Holt R.A."/>
            <person name="Jennings D."/>
            <person name="Kraft C.L."/>
            <person name="Lu F."/>
            <person name="Nguyen T."/>
            <person name="Nusskern D.R."/>
            <person name="Pfannkoch C.M."/>
            <person name="Sitter C."/>
            <person name="Sutton G.G."/>
            <person name="Venter J.C."/>
            <person name="Wang Z."/>
            <person name="Woodage T."/>
            <person name="Zheng X.H."/>
            <person name="Zhong F."/>
        </authorList>
    </citation>
    <scope>NUCLEOTIDE SEQUENCE [LARGE SCALE GENOMIC DNA]</scope>
    <source>
        <strain>BN</strain>
        <strain evidence="2">Sprague-Dawley</strain>
    </source>
</reference>